<name>A0A8S0VU12_CYCAE</name>
<dbReference type="InterPro" id="IPR000182">
    <property type="entry name" value="GNAT_dom"/>
</dbReference>
<evidence type="ECO:0000313" key="2">
    <source>
        <dbReference type="EMBL" id="CAA7261350.1"/>
    </source>
</evidence>
<organism evidence="2 3">
    <name type="scientific">Cyclocybe aegerita</name>
    <name type="common">Black poplar mushroom</name>
    <name type="synonym">Agrocybe aegerita</name>
    <dbReference type="NCBI Taxonomy" id="1973307"/>
    <lineage>
        <taxon>Eukaryota</taxon>
        <taxon>Fungi</taxon>
        <taxon>Dikarya</taxon>
        <taxon>Basidiomycota</taxon>
        <taxon>Agaricomycotina</taxon>
        <taxon>Agaricomycetes</taxon>
        <taxon>Agaricomycetidae</taxon>
        <taxon>Agaricales</taxon>
        <taxon>Agaricineae</taxon>
        <taxon>Bolbitiaceae</taxon>
        <taxon>Cyclocybe</taxon>
    </lineage>
</organism>
<reference evidence="2 3" key="1">
    <citation type="submission" date="2020-01" db="EMBL/GenBank/DDBJ databases">
        <authorList>
            <person name="Gupta K D."/>
        </authorList>
    </citation>
    <scope>NUCLEOTIDE SEQUENCE [LARGE SCALE GENOMIC DNA]</scope>
</reference>
<dbReference type="AlphaFoldDB" id="A0A8S0VU12"/>
<sequence length="187" mass="20731">MFTTERTLLRAYGPADLPLLLGFVNNPLVQSTLISDPIVPRNHRFAVKLEEIANEALLYVIIEATDKEGGPQPIGAASITVANVKNRDVTFGIGLVPSAWNKGYGTEVTKFLVDYAFKNLAVHRISLGVLDSNPGAIKLYKKVGFVEEGRKRKANFFNGEWQDSIYMGLLEEEWFAKTKQEAKTEAA</sequence>
<dbReference type="InterPro" id="IPR016181">
    <property type="entry name" value="Acyl_CoA_acyltransferase"/>
</dbReference>
<dbReference type="PROSITE" id="PS51186">
    <property type="entry name" value="GNAT"/>
    <property type="match status" value="1"/>
</dbReference>
<gene>
    <name evidence="2" type="ORF">AAE3_LOCUS3592</name>
</gene>
<dbReference type="PANTHER" id="PTHR43415:SF3">
    <property type="entry name" value="GNAT-FAMILY ACETYLTRANSFERASE"/>
    <property type="match status" value="1"/>
</dbReference>
<dbReference type="EMBL" id="CACVBS010000033">
    <property type="protein sequence ID" value="CAA7261350.1"/>
    <property type="molecule type" value="Genomic_DNA"/>
</dbReference>
<evidence type="ECO:0000259" key="1">
    <source>
        <dbReference type="PROSITE" id="PS51186"/>
    </source>
</evidence>
<dbReference type="Proteomes" id="UP000467700">
    <property type="component" value="Unassembled WGS sequence"/>
</dbReference>
<accession>A0A8S0VU12</accession>
<dbReference type="PANTHER" id="PTHR43415">
    <property type="entry name" value="SPERMIDINE N(1)-ACETYLTRANSFERASE"/>
    <property type="match status" value="1"/>
</dbReference>
<feature type="domain" description="N-acetyltransferase" evidence="1">
    <location>
        <begin position="7"/>
        <end position="172"/>
    </location>
</feature>
<proteinExistence type="predicted"/>
<evidence type="ECO:0000313" key="3">
    <source>
        <dbReference type="Proteomes" id="UP000467700"/>
    </source>
</evidence>
<dbReference type="GO" id="GO:0016747">
    <property type="term" value="F:acyltransferase activity, transferring groups other than amino-acyl groups"/>
    <property type="evidence" value="ECO:0007669"/>
    <property type="project" value="InterPro"/>
</dbReference>
<dbReference type="OrthoDB" id="630895at2759"/>
<keyword evidence="3" id="KW-1185">Reference proteome</keyword>
<comment type="caution">
    <text evidence="2">The sequence shown here is derived from an EMBL/GenBank/DDBJ whole genome shotgun (WGS) entry which is preliminary data.</text>
</comment>
<dbReference type="SUPFAM" id="SSF55729">
    <property type="entry name" value="Acyl-CoA N-acyltransferases (Nat)"/>
    <property type="match status" value="1"/>
</dbReference>
<protein>
    <recommendedName>
        <fullName evidence="1">N-acetyltransferase domain-containing protein</fullName>
    </recommendedName>
</protein>
<dbReference type="Gene3D" id="3.40.630.30">
    <property type="match status" value="1"/>
</dbReference>
<dbReference type="Pfam" id="PF13302">
    <property type="entry name" value="Acetyltransf_3"/>
    <property type="match status" value="1"/>
</dbReference>